<evidence type="ECO:0000313" key="1">
    <source>
        <dbReference type="EMBL" id="KAG9233663.1"/>
    </source>
</evidence>
<organism evidence="1 2">
    <name type="scientific">Amylocarpus encephaloides</name>
    <dbReference type="NCBI Taxonomy" id="45428"/>
    <lineage>
        <taxon>Eukaryota</taxon>
        <taxon>Fungi</taxon>
        <taxon>Dikarya</taxon>
        <taxon>Ascomycota</taxon>
        <taxon>Pezizomycotina</taxon>
        <taxon>Leotiomycetes</taxon>
        <taxon>Helotiales</taxon>
        <taxon>Helotiales incertae sedis</taxon>
        <taxon>Amylocarpus</taxon>
    </lineage>
</organism>
<proteinExistence type="predicted"/>
<name>A0A9P7YGV4_9HELO</name>
<accession>A0A9P7YGV4</accession>
<gene>
    <name evidence="1" type="ORF">BJ875DRAFT_511528</name>
</gene>
<comment type="caution">
    <text evidence="1">The sequence shown here is derived from an EMBL/GenBank/DDBJ whole genome shotgun (WGS) entry which is preliminary data.</text>
</comment>
<evidence type="ECO:0000313" key="2">
    <source>
        <dbReference type="Proteomes" id="UP000824998"/>
    </source>
</evidence>
<reference evidence="1" key="1">
    <citation type="journal article" date="2021" name="IMA Fungus">
        <title>Genomic characterization of three marine fungi, including Emericellopsis atlantica sp. nov. with signatures of a generalist lifestyle and marine biomass degradation.</title>
        <authorList>
            <person name="Hagestad O.C."/>
            <person name="Hou L."/>
            <person name="Andersen J.H."/>
            <person name="Hansen E.H."/>
            <person name="Altermark B."/>
            <person name="Li C."/>
            <person name="Kuhnert E."/>
            <person name="Cox R.J."/>
            <person name="Crous P.W."/>
            <person name="Spatafora J.W."/>
            <person name="Lail K."/>
            <person name="Amirebrahimi M."/>
            <person name="Lipzen A."/>
            <person name="Pangilinan J."/>
            <person name="Andreopoulos W."/>
            <person name="Hayes R.D."/>
            <person name="Ng V."/>
            <person name="Grigoriev I.V."/>
            <person name="Jackson S.A."/>
            <person name="Sutton T.D.S."/>
            <person name="Dobson A.D.W."/>
            <person name="Rama T."/>
        </authorList>
    </citation>
    <scope>NUCLEOTIDE SEQUENCE</scope>
    <source>
        <strain evidence="1">TRa018bII</strain>
    </source>
</reference>
<dbReference type="EMBL" id="MU251491">
    <property type="protein sequence ID" value="KAG9233663.1"/>
    <property type="molecule type" value="Genomic_DNA"/>
</dbReference>
<dbReference type="Proteomes" id="UP000824998">
    <property type="component" value="Unassembled WGS sequence"/>
</dbReference>
<keyword evidence="2" id="KW-1185">Reference proteome</keyword>
<dbReference type="OrthoDB" id="1262810at2759"/>
<dbReference type="AlphaFoldDB" id="A0A9P7YGV4"/>
<protein>
    <submittedName>
        <fullName evidence="1">Uncharacterized protein</fullName>
    </submittedName>
</protein>
<sequence>MNSTRVMKIHEGGFAALISSAVNGQPSESKIVPRLFNTFPLPILSDLPVFLHATFSISGDGRSLVVDEKGSQAHCSALNKFLLKEALPKILLEFLERLAGNIGQEIFDYWPRKDLEPNSCVKDMCTFFWDELPSSKWRVFPAAPPPILFTNPNKRQQPKLFDIKDAVFDTLPNYQSDAI</sequence>